<name>A0A5B7GQ13_PORTR</name>
<evidence type="ECO:0000313" key="2">
    <source>
        <dbReference type="Proteomes" id="UP000324222"/>
    </source>
</evidence>
<dbReference type="GO" id="GO:0003677">
    <property type="term" value="F:DNA binding"/>
    <property type="evidence" value="ECO:0007669"/>
    <property type="project" value="UniProtKB-KW"/>
</dbReference>
<dbReference type="AlphaFoldDB" id="A0A5B7GQ13"/>
<reference evidence="1 2" key="1">
    <citation type="submission" date="2019-05" db="EMBL/GenBank/DDBJ databases">
        <title>Another draft genome of Portunus trituberculatus and its Hox gene families provides insights of decapod evolution.</title>
        <authorList>
            <person name="Jeong J.-H."/>
            <person name="Song I."/>
            <person name="Kim S."/>
            <person name="Choi T."/>
            <person name="Kim D."/>
            <person name="Ryu S."/>
            <person name="Kim W."/>
        </authorList>
    </citation>
    <scope>NUCLEOTIDE SEQUENCE [LARGE SCALE GENOMIC DNA]</scope>
    <source>
        <tissue evidence="1">Muscle</tissue>
    </source>
</reference>
<accession>A0A5B7GQ13</accession>
<proteinExistence type="predicted"/>
<dbReference type="Proteomes" id="UP000324222">
    <property type="component" value="Unassembled WGS sequence"/>
</dbReference>
<dbReference type="OrthoDB" id="6288734at2759"/>
<keyword evidence="2" id="KW-1185">Reference proteome</keyword>
<keyword evidence="1" id="KW-0238">DNA-binding</keyword>
<organism evidence="1 2">
    <name type="scientific">Portunus trituberculatus</name>
    <name type="common">Swimming crab</name>
    <name type="synonym">Neptunus trituberculatus</name>
    <dbReference type="NCBI Taxonomy" id="210409"/>
    <lineage>
        <taxon>Eukaryota</taxon>
        <taxon>Metazoa</taxon>
        <taxon>Ecdysozoa</taxon>
        <taxon>Arthropoda</taxon>
        <taxon>Crustacea</taxon>
        <taxon>Multicrustacea</taxon>
        <taxon>Malacostraca</taxon>
        <taxon>Eumalacostraca</taxon>
        <taxon>Eucarida</taxon>
        <taxon>Decapoda</taxon>
        <taxon>Pleocyemata</taxon>
        <taxon>Brachyura</taxon>
        <taxon>Eubrachyura</taxon>
        <taxon>Portunoidea</taxon>
        <taxon>Portunidae</taxon>
        <taxon>Portuninae</taxon>
        <taxon>Portunus</taxon>
    </lineage>
</organism>
<evidence type="ECO:0000313" key="1">
    <source>
        <dbReference type="EMBL" id="MPC59663.1"/>
    </source>
</evidence>
<sequence length="179" mass="20411">MSPSHLLPSKDHHPDTPIISFRSPYLLLTFPSPSRPSLTAACLRVPLQNELEVFVPFMVRCSVGEERPVPWSHFPRPPWWPKKRPFRMPPTRSALIGLVERCYSFHGCEYLLQFCASLVAQMPSAGYRFNDNRDGTTSMYHGSTGKLLVTFRNENRVSVTCVVRGTRNEKWCVVVCCVV</sequence>
<comment type="caution">
    <text evidence="1">The sequence shown here is derived from an EMBL/GenBank/DDBJ whole genome shotgun (WGS) entry which is preliminary data.</text>
</comment>
<dbReference type="EMBL" id="VSRR010016760">
    <property type="protein sequence ID" value="MPC59663.1"/>
    <property type="molecule type" value="Genomic_DNA"/>
</dbReference>
<gene>
    <name evidence="1" type="primary">ewg</name>
    <name evidence="1" type="ORF">E2C01_053687</name>
</gene>
<protein>
    <submittedName>
        <fullName evidence="1">DNA-binding protein Ewg</fullName>
    </submittedName>
</protein>